<dbReference type="RefSeq" id="XP_013256517.1">
    <property type="nucleotide sequence ID" value="XM_013401063.1"/>
</dbReference>
<dbReference type="Pfam" id="PF04438">
    <property type="entry name" value="zf-HIT"/>
    <property type="match status" value="1"/>
</dbReference>
<dbReference type="InterPro" id="IPR007529">
    <property type="entry name" value="Znf_HIT"/>
</dbReference>
<dbReference type="STRING" id="1182545.A0A072P2K0"/>
<evidence type="ECO:0000256" key="8">
    <source>
        <dbReference type="ARBA" id="ARBA00049598"/>
    </source>
</evidence>
<sequence length="378" mass="42118">MQGTGGDTPLTDLCTICHANPIKYTCPRCGIHTCSLPCVQRHKTWAQCSGIRNPAAYRPRTELASASSIDQDFNFISSIERSLSKADDLVLDRGIDLTPSGLKGRSQDVKSKFDQEVEERRICIIKAPQGLSRSKQNTSHWAGQHKCIMWTIEWLCYDGEKRLQNIPGSKTIAEAFVSLWGRRAINRKKRKRSISETASAPTINSVTPAKKRDLTGEAQPFPPKEENNQGNTLDDAANAQAQKPSHGSQERFSDNAETSQAIDLTTLVQDLHFYLHRPNTPSNFKCLIPISPLSSIQDTLRDKTLLEFPTIHIRDESPDHLSKPYIAEEKYNEMHGSEIPIELPKFVSKDTSALEGSNDLGGVDENQVLEVLQKDLVG</sequence>
<feature type="domain" description="HIT-type" evidence="14">
    <location>
        <begin position="12"/>
        <end position="39"/>
    </location>
</feature>
<dbReference type="GO" id="GO:0070761">
    <property type="term" value="C:pre-snoRNP complex"/>
    <property type="evidence" value="ECO:0007669"/>
    <property type="project" value="TreeGrafter"/>
</dbReference>
<evidence type="ECO:0000256" key="6">
    <source>
        <dbReference type="ARBA" id="ARBA00022833"/>
    </source>
</evidence>
<keyword evidence="4" id="KW-0479">Metal-binding</keyword>
<comment type="caution">
    <text evidence="16">The sequence shown here is derived from an EMBL/GenBank/DDBJ whole genome shotgun (WGS) entry which is preliminary data.</text>
</comment>
<keyword evidence="17" id="KW-1185">Reference proteome</keyword>
<keyword evidence="2" id="KW-0690">Ribosome biogenesis</keyword>
<dbReference type="PANTHER" id="PTHR13483:SF11">
    <property type="entry name" value="ZINC FINGER HIT DOMAIN-CONTAINING PROTEIN 3"/>
    <property type="match status" value="1"/>
</dbReference>
<dbReference type="HOGENOM" id="CLU_025524_5_1_1"/>
<comment type="subunit">
    <text evidence="10">Interacts with FBL, SNU13, NOP58, NUFIP1, RUVBL1, RUVBL2 and TAF9. Interacts (via HIT-type zinc finger) with the RUVBL1/RUVBL2 complex in the presence of ADP.</text>
</comment>
<dbReference type="AlphaFoldDB" id="A0A072P2K0"/>
<evidence type="ECO:0000256" key="11">
    <source>
        <dbReference type="ARBA" id="ARBA00068630"/>
    </source>
</evidence>
<evidence type="ECO:0000256" key="10">
    <source>
        <dbReference type="ARBA" id="ARBA00061949"/>
    </source>
</evidence>
<dbReference type="FunFam" id="3.30.60.190:FF:000001">
    <property type="entry name" value="box C/D snoRNA protein 1"/>
    <property type="match status" value="1"/>
</dbReference>
<dbReference type="GO" id="GO:0048254">
    <property type="term" value="P:snoRNA localization"/>
    <property type="evidence" value="ECO:0007669"/>
    <property type="project" value="TreeGrafter"/>
</dbReference>
<keyword evidence="1" id="KW-1017">Isopeptide bond</keyword>
<name>A0A072P2K0_9EURO</name>
<keyword evidence="3" id="KW-0597">Phosphoprotein</keyword>
<dbReference type="CDD" id="cd23023">
    <property type="entry name" value="zf-HIT_BCD1"/>
    <property type="match status" value="1"/>
</dbReference>
<evidence type="ECO:0000256" key="5">
    <source>
        <dbReference type="ARBA" id="ARBA00022771"/>
    </source>
</evidence>
<feature type="region of interest" description="Disordered" evidence="13">
    <location>
        <begin position="190"/>
        <end position="257"/>
    </location>
</feature>
<reference evidence="16 17" key="1">
    <citation type="submission" date="2013-03" db="EMBL/GenBank/DDBJ databases">
        <title>The Genome Sequence of Exophiala aquamarina CBS 119918.</title>
        <authorList>
            <consortium name="The Broad Institute Genomics Platform"/>
            <person name="Cuomo C."/>
            <person name="de Hoog S."/>
            <person name="Gorbushina A."/>
            <person name="Walker B."/>
            <person name="Young S.K."/>
            <person name="Zeng Q."/>
            <person name="Gargeya S."/>
            <person name="Fitzgerald M."/>
            <person name="Haas B."/>
            <person name="Abouelleil A."/>
            <person name="Allen A.W."/>
            <person name="Alvarado L."/>
            <person name="Arachchi H.M."/>
            <person name="Berlin A.M."/>
            <person name="Chapman S.B."/>
            <person name="Gainer-Dewar J."/>
            <person name="Goldberg J."/>
            <person name="Griggs A."/>
            <person name="Gujja S."/>
            <person name="Hansen M."/>
            <person name="Howarth C."/>
            <person name="Imamovic A."/>
            <person name="Ireland A."/>
            <person name="Larimer J."/>
            <person name="McCowan C."/>
            <person name="Murphy C."/>
            <person name="Pearson M."/>
            <person name="Poon T.W."/>
            <person name="Priest M."/>
            <person name="Roberts A."/>
            <person name="Saif S."/>
            <person name="Shea T."/>
            <person name="Sisk P."/>
            <person name="Sykes S."/>
            <person name="Wortman J."/>
            <person name="Nusbaum C."/>
            <person name="Birren B."/>
        </authorList>
    </citation>
    <scope>NUCLEOTIDE SEQUENCE [LARGE SCALE GENOMIC DNA]</scope>
    <source>
        <strain evidence="16 17">CBS 119918</strain>
    </source>
</reference>
<dbReference type="SUPFAM" id="SSF144232">
    <property type="entry name" value="HIT/MYND zinc finger-like"/>
    <property type="match status" value="1"/>
</dbReference>
<evidence type="ECO:0000256" key="4">
    <source>
        <dbReference type="ARBA" id="ARBA00022723"/>
    </source>
</evidence>
<evidence type="ECO:0000256" key="13">
    <source>
        <dbReference type="SAM" id="MobiDB-lite"/>
    </source>
</evidence>
<evidence type="ECO:0000256" key="12">
    <source>
        <dbReference type="ARBA" id="ARBA00077531"/>
    </source>
</evidence>
<comment type="similarity">
    <text evidence="9">Belongs to the BCD1 family.</text>
</comment>
<keyword evidence="6" id="KW-0862">Zinc</keyword>
<evidence type="ECO:0000259" key="14">
    <source>
        <dbReference type="Pfam" id="PF04438"/>
    </source>
</evidence>
<dbReference type="VEuPathDB" id="FungiDB:A1O9_09722"/>
<protein>
    <recommendedName>
        <fullName evidence="11">Box C/D snoRNA protein 1</fullName>
    </recommendedName>
    <alternativeName>
        <fullName evidence="12">Zinc finger HIT domain-containing protein 6</fullName>
    </alternativeName>
</protein>
<dbReference type="Pfam" id="PF25790">
    <property type="entry name" value="BCD1"/>
    <property type="match status" value="1"/>
</dbReference>
<proteinExistence type="inferred from homology"/>
<evidence type="ECO:0000256" key="9">
    <source>
        <dbReference type="ARBA" id="ARBA00049654"/>
    </source>
</evidence>
<evidence type="ECO:0000256" key="2">
    <source>
        <dbReference type="ARBA" id="ARBA00022517"/>
    </source>
</evidence>
<dbReference type="EMBL" id="AMGV01000011">
    <property type="protein sequence ID" value="KEF53927.1"/>
    <property type="molecule type" value="Genomic_DNA"/>
</dbReference>
<evidence type="ECO:0000256" key="1">
    <source>
        <dbReference type="ARBA" id="ARBA00022499"/>
    </source>
</evidence>
<keyword evidence="5" id="KW-0863">Zinc-finger</keyword>
<dbReference type="GeneID" id="25284630"/>
<evidence type="ECO:0000256" key="3">
    <source>
        <dbReference type="ARBA" id="ARBA00022553"/>
    </source>
</evidence>
<dbReference type="Proteomes" id="UP000027920">
    <property type="component" value="Unassembled WGS sequence"/>
</dbReference>
<dbReference type="GO" id="GO:0005634">
    <property type="term" value="C:nucleus"/>
    <property type="evidence" value="ECO:0007669"/>
    <property type="project" value="TreeGrafter"/>
</dbReference>
<comment type="function">
    <text evidence="8">Required for box C/D snoRNAs accumulation involved in snoRNA processing, snoRNA transport to the nucleolus and ribosome biogenesis.</text>
</comment>
<dbReference type="GO" id="GO:0000463">
    <property type="term" value="P:maturation of LSU-rRNA from tricistronic rRNA transcript (SSU-rRNA, 5.8S rRNA, LSU-rRNA)"/>
    <property type="evidence" value="ECO:0007669"/>
    <property type="project" value="TreeGrafter"/>
</dbReference>
<dbReference type="GO" id="GO:0000492">
    <property type="term" value="P:box C/D snoRNP assembly"/>
    <property type="evidence" value="ECO:0007669"/>
    <property type="project" value="TreeGrafter"/>
</dbReference>
<organism evidence="16 17">
    <name type="scientific">Exophiala aquamarina CBS 119918</name>
    <dbReference type="NCBI Taxonomy" id="1182545"/>
    <lineage>
        <taxon>Eukaryota</taxon>
        <taxon>Fungi</taxon>
        <taxon>Dikarya</taxon>
        <taxon>Ascomycota</taxon>
        <taxon>Pezizomycotina</taxon>
        <taxon>Eurotiomycetes</taxon>
        <taxon>Chaetothyriomycetidae</taxon>
        <taxon>Chaetothyriales</taxon>
        <taxon>Herpotrichiellaceae</taxon>
        <taxon>Exophiala</taxon>
    </lineage>
</organism>
<evidence type="ECO:0000313" key="17">
    <source>
        <dbReference type="Proteomes" id="UP000027920"/>
    </source>
</evidence>
<dbReference type="InterPro" id="IPR051639">
    <property type="entry name" value="BCD1"/>
</dbReference>
<dbReference type="InterPro" id="IPR057721">
    <property type="entry name" value="BCD1_alpha/beta"/>
</dbReference>
<dbReference type="OrthoDB" id="272357at2759"/>
<dbReference type="PANTHER" id="PTHR13483">
    <property type="entry name" value="BOX C_D SNORNA PROTEIN 1-RELATED"/>
    <property type="match status" value="1"/>
</dbReference>
<evidence type="ECO:0000259" key="15">
    <source>
        <dbReference type="Pfam" id="PF25790"/>
    </source>
</evidence>
<feature type="domain" description="BCD1 alpha/beta" evidence="15">
    <location>
        <begin position="112"/>
        <end position="319"/>
    </location>
</feature>
<dbReference type="GO" id="GO:0008270">
    <property type="term" value="F:zinc ion binding"/>
    <property type="evidence" value="ECO:0007669"/>
    <property type="project" value="UniProtKB-KW"/>
</dbReference>
<dbReference type="Gene3D" id="3.30.60.190">
    <property type="match status" value="1"/>
</dbReference>
<keyword evidence="7" id="KW-0832">Ubl conjugation</keyword>
<accession>A0A072P2K0</accession>
<gene>
    <name evidence="16" type="ORF">A1O9_09722</name>
</gene>
<evidence type="ECO:0000256" key="7">
    <source>
        <dbReference type="ARBA" id="ARBA00022843"/>
    </source>
</evidence>
<feature type="compositionally biased region" description="Polar residues" evidence="13">
    <location>
        <begin position="195"/>
        <end position="207"/>
    </location>
</feature>
<evidence type="ECO:0000313" key="16">
    <source>
        <dbReference type="EMBL" id="KEF53927.1"/>
    </source>
</evidence>